<dbReference type="InterPro" id="IPR013783">
    <property type="entry name" value="Ig-like_fold"/>
</dbReference>
<feature type="region of interest" description="Disordered" evidence="1">
    <location>
        <begin position="28"/>
        <end position="56"/>
    </location>
</feature>
<dbReference type="Gene3D" id="2.60.40.10">
    <property type="entry name" value="Immunoglobulins"/>
    <property type="match status" value="1"/>
</dbReference>
<gene>
    <name evidence="3" type="ORF">HW555_010884</name>
</gene>
<feature type="compositionally biased region" description="Pro residues" evidence="1">
    <location>
        <begin position="44"/>
        <end position="56"/>
    </location>
</feature>
<evidence type="ECO:0000259" key="2">
    <source>
        <dbReference type="PROSITE" id="PS50835"/>
    </source>
</evidence>
<comment type="caution">
    <text evidence="3">The sequence shown here is derived from an EMBL/GenBank/DDBJ whole genome shotgun (WGS) entry which is preliminary data.</text>
</comment>
<evidence type="ECO:0000313" key="4">
    <source>
        <dbReference type="Proteomes" id="UP000648187"/>
    </source>
</evidence>
<dbReference type="InterPro" id="IPR007110">
    <property type="entry name" value="Ig-like_dom"/>
</dbReference>
<dbReference type="SUPFAM" id="SSF48726">
    <property type="entry name" value="Immunoglobulin"/>
    <property type="match status" value="1"/>
</dbReference>
<dbReference type="PROSITE" id="PS50835">
    <property type="entry name" value="IG_LIKE"/>
    <property type="match status" value="1"/>
</dbReference>
<name>A0A835G803_SPOEX</name>
<dbReference type="Proteomes" id="UP000648187">
    <property type="component" value="Unassembled WGS sequence"/>
</dbReference>
<dbReference type="EMBL" id="JACKWZ010000292">
    <property type="protein sequence ID" value="KAF9409867.1"/>
    <property type="molecule type" value="Genomic_DNA"/>
</dbReference>
<dbReference type="Pfam" id="PF13927">
    <property type="entry name" value="Ig_3"/>
    <property type="match status" value="1"/>
</dbReference>
<keyword evidence="4" id="KW-1185">Reference proteome</keyword>
<dbReference type="AlphaFoldDB" id="A0A835G803"/>
<accession>A0A835G803</accession>
<sequence length="178" mass="19608">MFGANHVVVSQVHRFNVGLLLLMPKETDDRKGSVQRKTRISPPDKAPPGFPSIAPPPTTMVVEVGHTATLPCQATGNPSPKVRWLWNSLPLDVASNPRYALLNDKMHDYFFFVDSNILLRPSPVDSGDRLPTEEPCAFGYLDSKGFSSSKDVTLCLLPSGALMKIAPSWVQHDRIPKC</sequence>
<organism evidence="3 4">
    <name type="scientific">Spodoptera exigua</name>
    <name type="common">Beet armyworm</name>
    <name type="synonym">Noctua fulgens</name>
    <dbReference type="NCBI Taxonomy" id="7107"/>
    <lineage>
        <taxon>Eukaryota</taxon>
        <taxon>Metazoa</taxon>
        <taxon>Ecdysozoa</taxon>
        <taxon>Arthropoda</taxon>
        <taxon>Hexapoda</taxon>
        <taxon>Insecta</taxon>
        <taxon>Pterygota</taxon>
        <taxon>Neoptera</taxon>
        <taxon>Endopterygota</taxon>
        <taxon>Lepidoptera</taxon>
        <taxon>Glossata</taxon>
        <taxon>Ditrysia</taxon>
        <taxon>Noctuoidea</taxon>
        <taxon>Noctuidae</taxon>
        <taxon>Amphipyrinae</taxon>
        <taxon>Spodoptera</taxon>
    </lineage>
</organism>
<evidence type="ECO:0000313" key="3">
    <source>
        <dbReference type="EMBL" id="KAF9409867.1"/>
    </source>
</evidence>
<protein>
    <recommendedName>
        <fullName evidence="2">Ig-like domain-containing protein</fullName>
    </recommendedName>
</protein>
<dbReference type="InterPro" id="IPR036179">
    <property type="entry name" value="Ig-like_dom_sf"/>
</dbReference>
<reference evidence="3" key="1">
    <citation type="submission" date="2020-08" db="EMBL/GenBank/DDBJ databases">
        <title>Spodoptera exigua strain:BAW_Kor-Di-RS1 Genome sequencing and assembly.</title>
        <authorList>
            <person name="Kim J."/>
            <person name="Nam H.Y."/>
            <person name="Kwon M."/>
            <person name="Choi J.H."/>
            <person name="Cho S.R."/>
            <person name="Kim G.-H."/>
        </authorList>
    </citation>
    <scope>NUCLEOTIDE SEQUENCE</scope>
    <source>
        <strain evidence="3">BAW_Kor-Di-RS1</strain>
        <tissue evidence="3">Whole-body</tissue>
    </source>
</reference>
<evidence type="ECO:0000256" key="1">
    <source>
        <dbReference type="SAM" id="MobiDB-lite"/>
    </source>
</evidence>
<proteinExistence type="predicted"/>
<feature type="domain" description="Ig-like" evidence="2">
    <location>
        <begin position="51"/>
        <end position="88"/>
    </location>
</feature>